<evidence type="ECO:0000256" key="7">
    <source>
        <dbReference type="SAM" id="Phobius"/>
    </source>
</evidence>
<evidence type="ECO:0000256" key="3">
    <source>
        <dbReference type="ARBA" id="ARBA00022692"/>
    </source>
</evidence>
<feature type="transmembrane region" description="Helical" evidence="7">
    <location>
        <begin position="444"/>
        <end position="468"/>
    </location>
</feature>
<sequence length="553" mass="58138">MGGPVNILRRLAAIADGAQEPRPYLILVVVCSAMFLDLSNLSAVTIALPTIGQQLDTDQAQLQWVISAYALTFGSFLLLGGRGGDMFGHRRVLLFGSYLFALFTLVCALAPTFPALVVGRAFQGIGAGFTIPSAQAHVAIHFPGPAARARALGFWAAAGSMGFIVGLILGGVLTALLSWRWIFWVSLILSGLVVPAAHVILPRSAATAAPPAPPAADAAPHEGGTVPVETETEPRKKLFRALTARMVRFDVLGICLGVPGLLLLTYALTSANTSGWASPPIISTLVLAVALLALFAVQESRASQALLSPRLFRSPSFNLTLVLAVATYAVRQACSYFLTLQLQSYGNSPLRTALLFLPVGVAALLANSVAGRLVPVLGARAMFILGWALCIPGVVLFSFITPASSYWRFTFPGMVLYIVGLSAVYITANFVIVSSASRSDQGAVAGVFNVALQVGGSVLGLAVLTAVADGINDRFGDEAGRLSGVGYRSVYYSCIILCCIALALSLFAIRVPEAMRGTIWSKQVATDAPPELVLVRQEGQDRSSEGECQSAEG</sequence>
<dbReference type="InterPro" id="IPR011701">
    <property type="entry name" value="MFS"/>
</dbReference>
<feature type="transmembrane region" description="Helical" evidence="7">
    <location>
        <begin position="121"/>
        <end position="140"/>
    </location>
</feature>
<feature type="transmembrane region" description="Helical" evidence="7">
    <location>
        <begin position="24"/>
        <end position="48"/>
    </location>
</feature>
<evidence type="ECO:0000256" key="2">
    <source>
        <dbReference type="ARBA" id="ARBA00022448"/>
    </source>
</evidence>
<feature type="transmembrane region" description="Helical" evidence="7">
    <location>
        <begin position="60"/>
        <end position="80"/>
    </location>
</feature>
<feature type="transmembrane region" description="Helical" evidence="7">
    <location>
        <begin position="152"/>
        <end position="175"/>
    </location>
</feature>
<dbReference type="OrthoDB" id="440755at2759"/>
<protein>
    <submittedName>
        <fullName evidence="9">Puromycin resistance protein pur8</fullName>
    </submittedName>
</protein>
<dbReference type="PROSITE" id="PS50850">
    <property type="entry name" value="MFS"/>
    <property type="match status" value="1"/>
</dbReference>
<feature type="transmembrane region" description="Helical" evidence="7">
    <location>
        <begin position="92"/>
        <end position="115"/>
    </location>
</feature>
<evidence type="ECO:0000313" key="10">
    <source>
        <dbReference type="Proteomes" id="UP000036947"/>
    </source>
</evidence>
<keyword evidence="3 7" id="KW-0812">Transmembrane</keyword>
<keyword evidence="10" id="KW-1185">Reference proteome</keyword>
<feature type="transmembrane region" description="Helical" evidence="7">
    <location>
        <begin position="382"/>
        <end position="402"/>
    </location>
</feature>
<keyword evidence="2" id="KW-0813">Transport</keyword>
<evidence type="ECO:0000256" key="1">
    <source>
        <dbReference type="ARBA" id="ARBA00004141"/>
    </source>
</evidence>
<dbReference type="AlphaFoldDB" id="A0A0L0N581"/>
<dbReference type="InterPro" id="IPR036259">
    <property type="entry name" value="MFS_trans_sf"/>
</dbReference>
<proteinExistence type="predicted"/>
<organism evidence="9 10">
    <name type="scientific">Tolypocladium ophioglossoides (strain CBS 100239)</name>
    <name type="common">Snaketongue truffleclub</name>
    <name type="synonym">Elaphocordyceps ophioglossoides</name>
    <dbReference type="NCBI Taxonomy" id="1163406"/>
    <lineage>
        <taxon>Eukaryota</taxon>
        <taxon>Fungi</taxon>
        <taxon>Dikarya</taxon>
        <taxon>Ascomycota</taxon>
        <taxon>Pezizomycotina</taxon>
        <taxon>Sordariomycetes</taxon>
        <taxon>Hypocreomycetidae</taxon>
        <taxon>Hypocreales</taxon>
        <taxon>Ophiocordycipitaceae</taxon>
        <taxon>Tolypocladium</taxon>
    </lineage>
</organism>
<comment type="caution">
    <text evidence="9">The sequence shown here is derived from an EMBL/GenBank/DDBJ whole genome shotgun (WGS) entry which is preliminary data.</text>
</comment>
<dbReference type="Gene3D" id="1.20.1250.20">
    <property type="entry name" value="MFS general substrate transporter like domains"/>
    <property type="match status" value="1"/>
</dbReference>
<evidence type="ECO:0000313" key="9">
    <source>
        <dbReference type="EMBL" id="KND89171.1"/>
    </source>
</evidence>
<feature type="transmembrane region" description="Helical" evidence="7">
    <location>
        <begin position="414"/>
        <end position="432"/>
    </location>
</feature>
<evidence type="ECO:0000256" key="5">
    <source>
        <dbReference type="ARBA" id="ARBA00023136"/>
    </source>
</evidence>
<dbReference type="PANTHER" id="PTHR42718:SF9">
    <property type="entry name" value="MAJOR FACILITATOR SUPERFAMILY MULTIDRUG TRANSPORTER MFSC"/>
    <property type="match status" value="1"/>
</dbReference>
<feature type="compositionally biased region" description="Low complexity" evidence="6">
    <location>
        <begin position="211"/>
        <end position="229"/>
    </location>
</feature>
<comment type="subcellular location">
    <subcellularLocation>
        <location evidence="1">Membrane</location>
        <topology evidence="1">Multi-pass membrane protein</topology>
    </subcellularLocation>
</comment>
<dbReference type="Pfam" id="PF07690">
    <property type="entry name" value="MFS_1"/>
    <property type="match status" value="1"/>
</dbReference>
<evidence type="ECO:0000256" key="6">
    <source>
        <dbReference type="SAM" id="MobiDB-lite"/>
    </source>
</evidence>
<dbReference type="Proteomes" id="UP000036947">
    <property type="component" value="Unassembled WGS sequence"/>
</dbReference>
<dbReference type="GO" id="GO:0022857">
    <property type="term" value="F:transmembrane transporter activity"/>
    <property type="evidence" value="ECO:0007669"/>
    <property type="project" value="InterPro"/>
</dbReference>
<dbReference type="InterPro" id="IPR020846">
    <property type="entry name" value="MFS_dom"/>
</dbReference>
<dbReference type="GO" id="GO:0016020">
    <property type="term" value="C:membrane"/>
    <property type="evidence" value="ECO:0007669"/>
    <property type="project" value="UniProtKB-SubCell"/>
</dbReference>
<feature type="transmembrane region" description="Helical" evidence="7">
    <location>
        <begin position="490"/>
        <end position="509"/>
    </location>
</feature>
<dbReference type="Gene3D" id="1.20.1720.10">
    <property type="entry name" value="Multidrug resistance protein D"/>
    <property type="match status" value="1"/>
</dbReference>
<feature type="transmembrane region" description="Helical" evidence="7">
    <location>
        <begin position="280"/>
        <end position="297"/>
    </location>
</feature>
<feature type="transmembrane region" description="Helical" evidence="7">
    <location>
        <begin position="246"/>
        <end position="268"/>
    </location>
</feature>
<dbReference type="SUPFAM" id="SSF103473">
    <property type="entry name" value="MFS general substrate transporter"/>
    <property type="match status" value="2"/>
</dbReference>
<keyword evidence="4 7" id="KW-1133">Transmembrane helix</keyword>
<name>A0A0L0N581_TOLOC</name>
<feature type="region of interest" description="Disordered" evidence="6">
    <location>
        <begin position="211"/>
        <end position="230"/>
    </location>
</feature>
<reference evidence="9 10" key="1">
    <citation type="journal article" date="2015" name="BMC Genomics">
        <title>The genome of the truffle-parasite Tolypocladium ophioglossoides and the evolution of antifungal peptaibiotics.</title>
        <authorList>
            <person name="Quandt C.A."/>
            <person name="Bushley K.E."/>
            <person name="Spatafora J.W."/>
        </authorList>
    </citation>
    <scope>NUCLEOTIDE SEQUENCE [LARGE SCALE GENOMIC DNA]</scope>
    <source>
        <strain evidence="9 10">CBS 100239</strain>
    </source>
</reference>
<feature type="transmembrane region" description="Helical" evidence="7">
    <location>
        <begin position="350"/>
        <end position="370"/>
    </location>
</feature>
<dbReference type="EMBL" id="LFRF01000020">
    <property type="protein sequence ID" value="KND89171.1"/>
    <property type="molecule type" value="Genomic_DNA"/>
</dbReference>
<feature type="domain" description="Major facilitator superfamily (MFS) profile" evidence="8">
    <location>
        <begin position="26"/>
        <end position="513"/>
    </location>
</feature>
<feature type="transmembrane region" description="Helical" evidence="7">
    <location>
        <begin position="317"/>
        <end position="338"/>
    </location>
</feature>
<accession>A0A0L0N581</accession>
<keyword evidence="5 7" id="KW-0472">Membrane</keyword>
<evidence type="ECO:0000259" key="8">
    <source>
        <dbReference type="PROSITE" id="PS50850"/>
    </source>
</evidence>
<evidence type="ECO:0000256" key="4">
    <source>
        <dbReference type="ARBA" id="ARBA00022989"/>
    </source>
</evidence>
<gene>
    <name evidence="9" type="ORF">TOPH_06165</name>
</gene>
<feature type="transmembrane region" description="Helical" evidence="7">
    <location>
        <begin position="181"/>
        <end position="201"/>
    </location>
</feature>
<dbReference type="PANTHER" id="PTHR42718">
    <property type="entry name" value="MAJOR FACILITATOR SUPERFAMILY MULTIDRUG TRANSPORTER MFSC"/>
    <property type="match status" value="1"/>
</dbReference>